<comment type="caution">
    <text evidence="2">The sequence shown here is derived from an EMBL/GenBank/DDBJ whole genome shotgun (WGS) entry which is preliminary data.</text>
</comment>
<dbReference type="Proteomes" id="UP000321083">
    <property type="component" value="Unassembled WGS sequence"/>
</dbReference>
<feature type="non-terminal residue" evidence="2">
    <location>
        <position position="1"/>
    </location>
</feature>
<name>A0A5C6MHI7_9PLAN</name>
<dbReference type="EMBL" id="SRHE01000007">
    <property type="protein sequence ID" value="TWW12576.1"/>
    <property type="molecule type" value="Genomic_DNA"/>
</dbReference>
<feature type="domain" description="DUF1570" evidence="1">
    <location>
        <begin position="72"/>
        <end position="198"/>
    </location>
</feature>
<protein>
    <recommendedName>
        <fullName evidence="1">DUF1570 domain-containing protein</fullName>
    </recommendedName>
</protein>
<gene>
    <name evidence="2" type="ORF">E3A20_01030</name>
</gene>
<dbReference type="AlphaFoldDB" id="A0A5C6MHI7"/>
<evidence type="ECO:0000313" key="2">
    <source>
        <dbReference type="EMBL" id="TWW12576.1"/>
    </source>
</evidence>
<reference evidence="2 3" key="2">
    <citation type="submission" date="2019-08" db="EMBL/GenBank/DDBJ databases">
        <authorList>
            <person name="Henke P."/>
        </authorList>
    </citation>
    <scope>NUCLEOTIDE SEQUENCE [LARGE SCALE GENOMIC DNA]</scope>
    <source>
        <strain evidence="2">Phe10_nw2017</strain>
    </source>
</reference>
<proteinExistence type="predicted"/>
<sequence>ASAGRPLPVLMFQSESEFQAYASRIHPETGFEGVPGFYSVRDNLVLVVDLTGDRSLRDVSAVRKKLADRPLQVATVVHEAVHQLSFNSGLQQRFADFPVWYSEGLSLYFEPPAERSAVLWSRPGQVSPRHHPEFVRLVRDETLPVPLSDLLVNDNAFQSADAAVAAYAESWGLVSYLVKKKPLEFAEYARRLQRLQPLQAVTGSARQQMFTEAIGETPAELSGRLIPWVRRLRVAR</sequence>
<reference evidence="2 3" key="1">
    <citation type="submission" date="2019-08" db="EMBL/GenBank/DDBJ databases">
        <title>100 year-old enigma solved: identification of Planctomyces bekefii, the type genus and species of the phylum Planctomycetes.</title>
        <authorList>
            <person name="Svetlana D.N."/>
            <person name="Overmann J."/>
        </authorList>
    </citation>
    <scope>NUCLEOTIDE SEQUENCE [LARGE SCALE GENOMIC DNA]</scope>
    <source>
        <strain evidence="2">Phe10_nw2017</strain>
    </source>
</reference>
<organism evidence="2 3">
    <name type="scientific">Planctomyces bekefii</name>
    <dbReference type="NCBI Taxonomy" id="1653850"/>
    <lineage>
        <taxon>Bacteria</taxon>
        <taxon>Pseudomonadati</taxon>
        <taxon>Planctomycetota</taxon>
        <taxon>Planctomycetia</taxon>
        <taxon>Planctomycetales</taxon>
        <taxon>Planctomycetaceae</taxon>
        <taxon>Planctomyces</taxon>
    </lineage>
</organism>
<accession>A0A5C6MHI7</accession>
<dbReference type="Pfam" id="PF07607">
    <property type="entry name" value="DUF1570"/>
    <property type="match status" value="1"/>
</dbReference>
<evidence type="ECO:0000313" key="3">
    <source>
        <dbReference type="Proteomes" id="UP000321083"/>
    </source>
</evidence>
<evidence type="ECO:0000259" key="1">
    <source>
        <dbReference type="Pfam" id="PF07607"/>
    </source>
</evidence>
<keyword evidence="3" id="KW-1185">Reference proteome</keyword>
<dbReference type="InterPro" id="IPR011464">
    <property type="entry name" value="DUF1570"/>
</dbReference>